<reference evidence="4 5" key="1">
    <citation type="submission" date="2024-10" db="EMBL/GenBank/DDBJ databases">
        <title>The Natural Products Discovery Center: Release of the First 8490 Sequenced Strains for Exploring Actinobacteria Biosynthetic Diversity.</title>
        <authorList>
            <person name="Kalkreuter E."/>
            <person name="Kautsar S.A."/>
            <person name="Yang D."/>
            <person name="Bader C.D."/>
            <person name="Teijaro C.N."/>
            <person name="Fluegel L."/>
            <person name="Davis C.M."/>
            <person name="Simpson J.R."/>
            <person name="Lauterbach L."/>
            <person name="Steele A.D."/>
            <person name="Gui C."/>
            <person name="Meng S."/>
            <person name="Li G."/>
            <person name="Viehrig K."/>
            <person name="Ye F."/>
            <person name="Su P."/>
            <person name="Kiefer A.F."/>
            <person name="Nichols A."/>
            <person name="Cepeda A.J."/>
            <person name="Yan W."/>
            <person name="Fan B."/>
            <person name="Jiang Y."/>
            <person name="Adhikari A."/>
            <person name="Zheng C.-J."/>
            <person name="Schuster L."/>
            <person name="Cowan T.M."/>
            <person name="Smanski M.J."/>
            <person name="Chevrette M.G."/>
            <person name="De Carvalho L.P.S."/>
            <person name="Shen B."/>
        </authorList>
    </citation>
    <scope>NUCLEOTIDE SEQUENCE [LARGE SCALE GENOMIC DNA]</scope>
    <source>
        <strain evidence="4 5">NPDC020568</strain>
    </source>
</reference>
<dbReference type="Proteomes" id="UP001611263">
    <property type="component" value="Unassembled WGS sequence"/>
</dbReference>
<proteinExistence type="inferred from homology"/>
<evidence type="ECO:0000259" key="3">
    <source>
        <dbReference type="SMART" id="SM00903"/>
    </source>
</evidence>
<dbReference type="InterPro" id="IPR036390">
    <property type="entry name" value="WH_DNA-bd_sf"/>
</dbReference>
<dbReference type="PANTHER" id="PTHR30466">
    <property type="entry name" value="FLAVIN REDUCTASE"/>
    <property type="match status" value="1"/>
</dbReference>
<dbReference type="Gene3D" id="1.10.10.10">
    <property type="entry name" value="Winged helix-like DNA-binding domain superfamily/Winged helix DNA-binding domain"/>
    <property type="match status" value="1"/>
</dbReference>
<feature type="domain" description="Flavin reductase like" evidence="3">
    <location>
        <begin position="26"/>
        <end position="168"/>
    </location>
</feature>
<keyword evidence="2" id="KW-0560">Oxidoreductase</keyword>
<dbReference type="RefSeq" id="WP_033247599.1">
    <property type="nucleotide sequence ID" value="NZ_JBIRUQ010000001.1"/>
</dbReference>
<dbReference type="InterPro" id="IPR036388">
    <property type="entry name" value="WH-like_DNA-bd_sf"/>
</dbReference>
<dbReference type="Pfam" id="PF01613">
    <property type="entry name" value="Flavin_Reduct"/>
    <property type="match status" value="1"/>
</dbReference>
<sequence>MIDQTATALLEEGDPAADARAFRRALGQFSTGITVVTTRSDDRLYGMAANSFSAVSLDPPLVLWSIRKESRSAAAFLGSGHFGINVLADHQMELSALFGRPQPEQFDQVHWTASAHGDPLLDGVLAHFECVTETVVDGGDHHILVGRVQRFARYEGAPLLFTQGQYSVAEGHPDLALAAHLPATATGDRSEESLFTSLLQATDHHMSALFQNHRNRLGVTLATGRVLNRLSRGSCTRDVLEHDTFLGENAVDDALSALVEKDQVRRNQDGIWALTDDGRRVRSALRRSAERFTEQQLRGISHEDLATTERVLATLLGRGDSG</sequence>
<evidence type="ECO:0000313" key="4">
    <source>
        <dbReference type="EMBL" id="MFI1459099.1"/>
    </source>
</evidence>
<evidence type="ECO:0000256" key="1">
    <source>
        <dbReference type="ARBA" id="ARBA00008898"/>
    </source>
</evidence>
<evidence type="ECO:0000256" key="2">
    <source>
        <dbReference type="ARBA" id="ARBA00023002"/>
    </source>
</evidence>
<dbReference type="EMBL" id="JBIRUQ010000001">
    <property type="protein sequence ID" value="MFI1459099.1"/>
    <property type="molecule type" value="Genomic_DNA"/>
</dbReference>
<dbReference type="InterPro" id="IPR012349">
    <property type="entry name" value="Split_barrel_FMN-bd"/>
</dbReference>
<dbReference type="Gene3D" id="2.30.110.10">
    <property type="entry name" value="Electron Transport, Fmn-binding Protein, Chain A"/>
    <property type="match status" value="1"/>
</dbReference>
<organism evidence="4 5">
    <name type="scientific">Nocardia carnea</name>
    <dbReference type="NCBI Taxonomy" id="37328"/>
    <lineage>
        <taxon>Bacteria</taxon>
        <taxon>Bacillati</taxon>
        <taxon>Actinomycetota</taxon>
        <taxon>Actinomycetes</taxon>
        <taxon>Mycobacteriales</taxon>
        <taxon>Nocardiaceae</taxon>
        <taxon>Nocardia</taxon>
    </lineage>
</organism>
<keyword evidence="5" id="KW-1185">Reference proteome</keyword>
<dbReference type="InterPro" id="IPR050268">
    <property type="entry name" value="NADH-dep_flavin_reductase"/>
</dbReference>
<dbReference type="SUPFAM" id="SSF50475">
    <property type="entry name" value="FMN-binding split barrel"/>
    <property type="match status" value="1"/>
</dbReference>
<gene>
    <name evidence="4" type="ORF">ACH4WX_00090</name>
</gene>
<dbReference type="SMART" id="SM00903">
    <property type="entry name" value="Flavin_Reduct"/>
    <property type="match status" value="1"/>
</dbReference>
<dbReference type="GeneID" id="93508104"/>
<accession>A0ABW7TH39</accession>
<protein>
    <submittedName>
        <fullName evidence="4">Flavin reductase</fullName>
    </submittedName>
</protein>
<comment type="similarity">
    <text evidence="1">Belongs to the non-flavoprotein flavin reductase family.</text>
</comment>
<dbReference type="PANTHER" id="PTHR30466:SF11">
    <property type="entry name" value="FLAVIN-DEPENDENT MONOOXYGENASE, REDUCTASE SUBUNIT HSAB"/>
    <property type="match status" value="1"/>
</dbReference>
<evidence type="ECO:0000313" key="5">
    <source>
        <dbReference type="Proteomes" id="UP001611263"/>
    </source>
</evidence>
<dbReference type="SUPFAM" id="SSF46785">
    <property type="entry name" value="Winged helix' DNA-binding domain"/>
    <property type="match status" value="1"/>
</dbReference>
<dbReference type="InterPro" id="IPR002563">
    <property type="entry name" value="Flavin_Rdtase-like_dom"/>
</dbReference>
<name>A0ABW7TH39_9NOCA</name>
<comment type="caution">
    <text evidence="4">The sequence shown here is derived from an EMBL/GenBank/DDBJ whole genome shotgun (WGS) entry which is preliminary data.</text>
</comment>